<dbReference type="Proteomes" id="UP000621390">
    <property type="component" value="Unassembled WGS sequence"/>
</dbReference>
<accession>A0A8I1G6N5</accession>
<keyword evidence="4" id="KW-1185">Reference proteome</keyword>
<evidence type="ECO:0000313" key="4">
    <source>
        <dbReference type="Proteomes" id="UP000655994"/>
    </source>
</evidence>
<dbReference type="RefSeq" id="WP_199493447.1">
    <property type="nucleotide sequence ID" value="NZ_JAEMOP010000009.1"/>
</dbReference>
<dbReference type="InterPro" id="IPR057079">
    <property type="entry name" value="IcmW-like"/>
</dbReference>
<gene>
    <name evidence="1" type="ORF">JHC10_01255</name>
    <name evidence="2" type="ORF">JHC11_12285</name>
</gene>
<reference evidence="2 4" key="1">
    <citation type="submission" date="2020-09" db="EMBL/GenBank/DDBJ databases">
        <title>Draft Genomes of Bacterial Isolates from North Pond Shallow Sediments.</title>
        <authorList>
            <person name="Kiel Reese B."/>
            <person name="Mullis M."/>
            <person name="Weisend R.E."/>
        </authorList>
    </citation>
    <scope>NUCLEOTIDE SEQUENCE</scope>
    <source>
        <strain evidence="2">KJE-2</strain>
        <strain evidence="1 4">KJE-3</strain>
    </source>
</reference>
<comment type="caution">
    <text evidence="2">The sequence shown here is derived from an EMBL/GenBank/DDBJ whole genome shotgun (WGS) entry which is preliminary data.</text>
</comment>
<dbReference type="EMBL" id="JAEMOS010000002">
    <property type="protein sequence ID" value="MBJ7265562.1"/>
    <property type="molecule type" value="Genomic_DNA"/>
</dbReference>
<evidence type="ECO:0000313" key="1">
    <source>
        <dbReference type="EMBL" id="MBJ7265562.1"/>
    </source>
</evidence>
<proteinExistence type="predicted"/>
<dbReference type="Proteomes" id="UP000655994">
    <property type="component" value="Unassembled WGS sequence"/>
</dbReference>
<dbReference type="EMBL" id="JAEMOP010000009">
    <property type="protein sequence ID" value="MBJ7316764.1"/>
    <property type="molecule type" value="Genomic_DNA"/>
</dbReference>
<protein>
    <submittedName>
        <fullName evidence="2">Uncharacterized protein</fullName>
    </submittedName>
</protein>
<name>A0A8I1G6N5_9GAMM</name>
<organism evidence="2 3">
    <name type="scientific">Idiomarina abyssalis</name>
    <dbReference type="NCBI Taxonomy" id="86102"/>
    <lineage>
        <taxon>Bacteria</taxon>
        <taxon>Pseudomonadati</taxon>
        <taxon>Pseudomonadota</taxon>
        <taxon>Gammaproteobacteria</taxon>
        <taxon>Alteromonadales</taxon>
        <taxon>Idiomarinaceae</taxon>
        <taxon>Idiomarina</taxon>
    </lineage>
</organism>
<evidence type="ECO:0000313" key="3">
    <source>
        <dbReference type="Proteomes" id="UP000621390"/>
    </source>
</evidence>
<sequence>MFDNRSRDSFINSLSEPLKRVIETIGSREPWAFRNDPSVEELIDWVGRQLQSFANMEKLAALETKELAMLFSGLSIERYLTALERLSASDDHIHDILLRAHNDIDPTDLDTSKFQRILMSRLQTLIKARVIERTYSEENTRRVNELLGAKQ</sequence>
<dbReference type="AlphaFoldDB" id="A0A8I1G6N5"/>
<dbReference type="Pfam" id="PF23130">
    <property type="entry name" value="IcmW"/>
    <property type="match status" value="1"/>
</dbReference>
<evidence type="ECO:0000313" key="2">
    <source>
        <dbReference type="EMBL" id="MBJ7316764.1"/>
    </source>
</evidence>